<evidence type="ECO:0000313" key="2">
    <source>
        <dbReference type="EMBL" id="JAE32269.1"/>
    </source>
</evidence>
<organism evidence="2">
    <name type="scientific">Arundo donax</name>
    <name type="common">Giant reed</name>
    <name type="synonym">Donax arundinaceus</name>
    <dbReference type="NCBI Taxonomy" id="35708"/>
    <lineage>
        <taxon>Eukaryota</taxon>
        <taxon>Viridiplantae</taxon>
        <taxon>Streptophyta</taxon>
        <taxon>Embryophyta</taxon>
        <taxon>Tracheophyta</taxon>
        <taxon>Spermatophyta</taxon>
        <taxon>Magnoliopsida</taxon>
        <taxon>Liliopsida</taxon>
        <taxon>Poales</taxon>
        <taxon>Poaceae</taxon>
        <taxon>PACMAD clade</taxon>
        <taxon>Arundinoideae</taxon>
        <taxon>Arundineae</taxon>
        <taxon>Arundo</taxon>
    </lineage>
</organism>
<accession>A0A0A9H8X4</accession>
<dbReference type="EMBL" id="GBRH01165627">
    <property type="protein sequence ID" value="JAE32269.1"/>
    <property type="molecule type" value="Transcribed_RNA"/>
</dbReference>
<reference evidence="2" key="2">
    <citation type="journal article" date="2015" name="Data Brief">
        <title>Shoot transcriptome of the giant reed, Arundo donax.</title>
        <authorList>
            <person name="Barrero R.A."/>
            <person name="Guerrero F.D."/>
            <person name="Moolhuijzen P."/>
            <person name="Goolsby J.A."/>
            <person name="Tidwell J."/>
            <person name="Bellgard S.E."/>
            <person name="Bellgard M.I."/>
        </authorList>
    </citation>
    <scope>NUCLEOTIDE SEQUENCE</scope>
    <source>
        <tissue evidence="2">Shoot tissue taken approximately 20 cm above the soil surface</tissue>
    </source>
</reference>
<feature type="region of interest" description="Disordered" evidence="1">
    <location>
        <begin position="1"/>
        <end position="82"/>
    </location>
</feature>
<protein>
    <submittedName>
        <fullName evidence="2">Uncharacterized protein</fullName>
    </submittedName>
</protein>
<dbReference type="AlphaFoldDB" id="A0A0A9H8X4"/>
<feature type="compositionally biased region" description="Basic residues" evidence="1">
    <location>
        <begin position="49"/>
        <end position="63"/>
    </location>
</feature>
<evidence type="ECO:0000256" key="1">
    <source>
        <dbReference type="SAM" id="MobiDB-lite"/>
    </source>
</evidence>
<reference evidence="2" key="1">
    <citation type="submission" date="2014-09" db="EMBL/GenBank/DDBJ databases">
        <authorList>
            <person name="Magalhaes I.L.F."/>
            <person name="Oliveira U."/>
            <person name="Santos F.R."/>
            <person name="Vidigal T.H.D.A."/>
            <person name="Brescovit A.D."/>
            <person name="Santos A.J."/>
        </authorList>
    </citation>
    <scope>NUCLEOTIDE SEQUENCE</scope>
    <source>
        <tissue evidence="2">Shoot tissue taken approximately 20 cm above the soil surface</tissue>
    </source>
</reference>
<proteinExistence type="predicted"/>
<sequence length="82" mass="8898">MGQSAGWKKRILSSSWPSCCPRLRSNTQSCAPSPAAADESPIRPEPPKNHPRYRGPRGRRRGAHATPADPVRRSSPGRDPGS</sequence>
<name>A0A0A9H8X4_ARUDO</name>